<organism evidence="1 2">
    <name type="scientific">Rhizophagus irregularis</name>
    <dbReference type="NCBI Taxonomy" id="588596"/>
    <lineage>
        <taxon>Eukaryota</taxon>
        <taxon>Fungi</taxon>
        <taxon>Fungi incertae sedis</taxon>
        <taxon>Mucoromycota</taxon>
        <taxon>Glomeromycotina</taxon>
        <taxon>Glomeromycetes</taxon>
        <taxon>Glomerales</taxon>
        <taxon>Glomeraceae</taxon>
        <taxon>Rhizophagus</taxon>
    </lineage>
</organism>
<dbReference type="AlphaFoldDB" id="A0A2N0QJR0"/>
<gene>
    <name evidence="1" type="ORF">RhiirA1_484155</name>
</gene>
<proteinExistence type="predicted"/>
<reference evidence="1 2" key="2">
    <citation type="submission" date="2017-10" db="EMBL/GenBank/DDBJ databases">
        <title>Genome analyses suggest a sexual origin of heterokaryosis in a supposedly ancient asexual fungus.</title>
        <authorList>
            <person name="Corradi N."/>
            <person name="Sedzielewska K."/>
            <person name="Noel J."/>
            <person name="Charron P."/>
            <person name="Farinelli L."/>
            <person name="Marton T."/>
            <person name="Kruger M."/>
            <person name="Pelin A."/>
            <person name="Brachmann A."/>
            <person name="Corradi N."/>
        </authorList>
    </citation>
    <scope>NUCLEOTIDE SEQUENCE [LARGE SCALE GENOMIC DNA]</scope>
    <source>
        <strain evidence="1 2">A1</strain>
    </source>
</reference>
<evidence type="ECO:0000313" key="1">
    <source>
        <dbReference type="EMBL" id="PKC51263.1"/>
    </source>
</evidence>
<feature type="non-terminal residue" evidence="1">
    <location>
        <position position="208"/>
    </location>
</feature>
<dbReference type="VEuPathDB" id="FungiDB:FUN_020775"/>
<dbReference type="EMBL" id="LLXH01007995">
    <property type="protein sequence ID" value="PKC51263.1"/>
    <property type="molecule type" value="Genomic_DNA"/>
</dbReference>
<name>A0A2N0QJR0_9GLOM</name>
<dbReference type="Proteomes" id="UP000232688">
    <property type="component" value="Unassembled WGS sequence"/>
</dbReference>
<reference evidence="1 2" key="1">
    <citation type="submission" date="2017-10" db="EMBL/GenBank/DDBJ databases">
        <title>Extensive intraspecific genome diversity in a model arbuscular mycorrhizal fungus.</title>
        <authorList>
            <person name="Chen E.C.H."/>
            <person name="Morin E."/>
            <person name="Baudet D."/>
            <person name="Noel J."/>
            <person name="Ndikumana S."/>
            <person name="Charron P."/>
            <person name="St-Onge C."/>
            <person name="Giorgi J."/>
            <person name="Grigoriev I.V."/>
            <person name="Roux C."/>
            <person name="Martin F.M."/>
            <person name="Corradi N."/>
        </authorList>
    </citation>
    <scope>NUCLEOTIDE SEQUENCE [LARGE SCALE GENOMIC DNA]</scope>
    <source>
        <strain evidence="1 2">A1</strain>
    </source>
</reference>
<sequence>MNIIKQHRTSAQNKLIEDFINKRASMIQNNQTKMLNSLLNRHKDKIVVDRLIQDNTTDNSIKLITEPEEILEKCIKHYPDLQKKRLHKFDTISEEQSDIYEPIGSINNDIYKDIMEQPTVDEWFATLKECNDSSAPGLSNIGYKLIKKAGNKAQDCFRRLAEITYRNDIFPEEWTTSQIFPIPKLKEWKYQLNNTRPILLIECLRKLT</sequence>
<comment type="caution">
    <text evidence="1">The sequence shown here is derived from an EMBL/GenBank/DDBJ whole genome shotgun (WGS) entry which is preliminary data.</text>
</comment>
<protein>
    <submittedName>
        <fullName evidence="1">Uncharacterized protein</fullName>
    </submittedName>
</protein>
<dbReference type="VEuPathDB" id="FungiDB:RhiirFUN_017076"/>
<accession>A0A2N0QJR0</accession>
<evidence type="ECO:0000313" key="2">
    <source>
        <dbReference type="Proteomes" id="UP000232688"/>
    </source>
</evidence>
<dbReference type="VEuPathDB" id="FungiDB:RhiirA1_484155"/>